<dbReference type="EMBL" id="JACOGG010000012">
    <property type="protein sequence ID" value="MBC3936116.1"/>
    <property type="molecule type" value="Genomic_DNA"/>
</dbReference>
<dbReference type="InterPro" id="IPR013780">
    <property type="entry name" value="Glyco_hydro_b"/>
</dbReference>
<organism evidence="2 3">
    <name type="scientific">Undibacterium rugosum</name>
    <dbReference type="NCBI Taxonomy" id="2762291"/>
    <lineage>
        <taxon>Bacteria</taxon>
        <taxon>Pseudomonadati</taxon>
        <taxon>Pseudomonadota</taxon>
        <taxon>Betaproteobacteria</taxon>
        <taxon>Burkholderiales</taxon>
        <taxon>Oxalobacteraceae</taxon>
        <taxon>Undibacterium</taxon>
    </lineage>
</organism>
<keyword evidence="3" id="KW-1185">Reference proteome</keyword>
<comment type="caution">
    <text evidence="2">The sequence shown here is derived from an EMBL/GenBank/DDBJ whole genome shotgun (WGS) entry which is preliminary data.</text>
</comment>
<accession>A0A923I5U7</accession>
<gene>
    <name evidence="2" type="ORF">H8K47_12145</name>
</gene>
<dbReference type="RefSeq" id="WP_186881679.1">
    <property type="nucleotide sequence ID" value="NZ_JACOGG010000012.1"/>
</dbReference>
<proteinExistence type="predicted"/>
<evidence type="ECO:0000313" key="3">
    <source>
        <dbReference type="Proteomes" id="UP000612361"/>
    </source>
</evidence>
<protein>
    <recommendedName>
        <fullName evidence="1">Glycoside hydrolase family 44 catalytic domain-containing protein</fullName>
    </recommendedName>
</protein>
<dbReference type="AlphaFoldDB" id="A0A923I5U7"/>
<name>A0A923I5U7_9BURK</name>
<dbReference type="InterPro" id="IPR024745">
    <property type="entry name" value="GH44_cat"/>
</dbReference>
<sequence>MRPSDLMKVLAILGISTEISVSYAQNVTFTIDTQAERKAISPLIYGFNAYADGSGRAGWDAHGGRANLESLNLTSRRMGGNNMTSYNWENGVSNSGADWCHSSNAGVSYSSGAGNPSQTAGLAYYAPGAAIKAFHDQSIALNTFSLLQLPAAGKLPKDIVNMNPPGNCNGWPLWQDAPGASNTDVNRWLTIVNNKPASAGALSLTPSLNDNVVYIDEELNFIIKKYGKSSAAKGLKGYELDNEPDLWHLWPSQFGNGTHERLYPQLSTVADVVQKNLDLATTIKRVDPSAKTFGPAVSGYLGLFSLWSVWDGAQARQPADWGQYNVEPYISKNTGDRYRYNGMTFANVYLDKMRQASTAAGKRLLDAFSFHYYPQASYDQATRVQASRSLWDAQYVEPTWITQAGYGFTDGRGIALLPKLQKSVADFYPGTKLAVTEYDFGGRDDVTGAVAQADALGAFGKQGVYLANYFGDVEGYIGAAFKLFRNYDGNKSVFPEVSVKAVSTNNGNGTVYAAVSATDPNTLHIIAINRLATPITASVQIKNPVLFNYVQAWGVDASGPQVTARNVQATITQNNFSTSLPGYSVMHYVLKP</sequence>
<evidence type="ECO:0000259" key="1">
    <source>
        <dbReference type="Pfam" id="PF12891"/>
    </source>
</evidence>
<dbReference type="Gene3D" id="2.60.40.1180">
    <property type="entry name" value="Golgi alpha-mannosidase II"/>
    <property type="match status" value="1"/>
</dbReference>
<dbReference type="Pfam" id="PF12891">
    <property type="entry name" value="Glyco_hydro_44"/>
    <property type="match status" value="1"/>
</dbReference>
<dbReference type="SUPFAM" id="SSF51445">
    <property type="entry name" value="(Trans)glycosidases"/>
    <property type="match status" value="1"/>
</dbReference>
<dbReference type="Gene3D" id="3.20.20.80">
    <property type="entry name" value="Glycosidases"/>
    <property type="match status" value="1"/>
</dbReference>
<evidence type="ECO:0000313" key="2">
    <source>
        <dbReference type="EMBL" id="MBC3936116.1"/>
    </source>
</evidence>
<feature type="domain" description="Glycoside hydrolase family 44 catalytic" evidence="1">
    <location>
        <begin position="93"/>
        <end position="376"/>
    </location>
</feature>
<reference evidence="2" key="1">
    <citation type="submission" date="2020-08" db="EMBL/GenBank/DDBJ databases">
        <title>Novel species isolated from subtropical streams in China.</title>
        <authorList>
            <person name="Lu H."/>
        </authorList>
    </citation>
    <scope>NUCLEOTIDE SEQUENCE</scope>
    <source>
        <strain evidence="2">CY7W</strain>
    </source>
</reference>
<dbReference type="InterPro" id="IPR017853">
    <property type="entry name" value="GH"/>
</dbReference>
<dbReference type="Proteomes" id="UP000612361">
    <property type="component" value="Unassembled WGS sequence"/>
</dbReference>